<dbReference type="PROSITE" id="PS50965">
    <property type="entry name" value="NERD"/>
    <property type="match status" value="1"/>
</dbReference>
<dbReference type="EMBL" id="MGEF01000038">
    <property type="protein sequence ID" value="OGL78159.1"/>
    <property type="molecule type" value="Genomic_DNA"/>
</dbReference>
<gene>
    <name evidence="3" type="ORF">A3J43_01755</name>
</gene>
<evidence type="ECO:0000256" key="1">
    <source>
        <dbReference type="SAM" id="Phobius"/>
    </source>
</evidence>
<feature type="transmembrane region" description="Helical" evidence="1">
    <location>
        <begin position="21"/>
        <end position="38"/>
    </location>
</feature>
<feature type="domain" description="NERD" evidence="2">
    <location>
        <begin position="82"/>
        <end position="194"/>
    </location>
</feature>
<dbReference type="AlphaFoldDB" id="A0A1F7UIS8"/>
<dbReference type="InterPro" id="IPR011528">
    <property type="entry name" value="NERD"/>
</dbReference>
<accession>A0A1F7UIS8</accession>
<evidence type="ECO:0000313" key="4">
    <source>
        <dbReference type="Proteomes" id="UP000176604"/>
    </source>
</evidence>
<evidence type="ECO:0000313" key="3">
    <source>
        <dbReference type="EMBL" id="OGL78159.1"/>
    </source>
</evidence>
<protein>
    <recommendedName>
        <fullName evidence="2">NERD domain-containing protein</fullName>
    </recommendedName>
</protein>
<name>A0A1F7UIS8_9BACT</name>
<dbReference type="Proteomes" id="UP000176604">
    <property type="component" value="Unassembled WGS sequence"/>
</dbReference>
<dbReference type="STRING" id="1802397.A3J43_01755"/>
<feature type="transmembrane region" description="Helical" evidence="1">
    <location>
        <begin position="50"/>
        <end position="70"/>
    </location>
</feature>
<reference evidence="3 4" key="1">
    <citation type="journal article" date="2016" name="Nat. Commun.">
        <title>Thousands of microbial genomes shed light on interconnected biogeochemical processes in an aquifer system.</title>
        <authorList>
            <person name="Anantharaman K."/>
            <person name="Brown C.T."/>
            <person name="Hug L.A."/>
            <person name="Sharon I."/>
            <person name="Castelle C.J."/>
            <person name="Probst A.J."/>
            <person name="Thomas B.C."/>
            <person name="Singh A."/>
            <person name="Wilkins M.J."/>
            <person name="Karaoz U."/>
            <person name="Brodie E.L."/>
            <person name="Williams K.H."/>
            <person name="Hubbard S.S."/>
            <person name="Banfield J.F."/>
        </authorList>
    </citation>
    <scope>NUCLEOTIDE SEQUENCE [LARGE SCALE GENOMIC DNA]</scope>
</reference>
<keyword evidence="1" id="KW-0812">Transmembrane</keyword>
<proteinExistence type="predicted"/>
<keyword evidence="1" id="KW-1133">Transmembrane helix</keyword>
<sequence length="237" mass="26639">MARIFGNESGHVRRMKFGFRVRMLVLFAIFSVALYAFAKDSSSLFSSDPLTVGVSIIVFLGVAKIISFLFKRQDRGLHKAGRGLKGEAEVAEALEALPESYRVYRGVKLRKGGDIDFVVAGPNGVCTVEVKSHRGRVDFNGRELTLNGTPFRDKNVLHQAFGEAMNLHHYLRERMQKDIFVTPLIVFSDAEAFLHFGMNPVYNVYVIQKDLLRECITGLRESVFSLEEIHALLLPCV</sequence>
<evidence type="ECO:0000259" key="2">
    <source>
        <dbReference type="PROSITE" id="PS50965"/>
    </source>
</evidence>
<comment type="caution">
    <text evidence="3">The sequence shown here is derived from an EMBL/GenBank/DDBJ whole genome shotgun (WGS) entry which is preliminary data.</text>
</comment>
<keyword evidence="1" id="KW-0472">Membrane</keyword>
<dbReference type="Pfam" id="PF08378">
    <property type="entry name" value="NERD"/>
    <property type="match status" value="1"/>
</dbReference>
<organism evidence="3 4">
    <name type="scientific">Candidatus Uhrbacteria bacterium RIFCSPHIGHO2_12_FULL_54_23</name>
    <dbReference type="NCBI Taxonomy" id="1802397"/>
    <lineage>
        <taxon>Bacteria</taxon>
        <taxon>Candidatus Uhriibacteriota</taxon>
    </lineage>
</organism>